<dbReference type="RefSeq" id="WP_008587636.1">
    <property type="nucleotide sequence ID" value="NZ_CP007035.1"/>
</dbReference>
<protein>
    <recommendedName>
        <fullName evidence="4">FTP domain-containing protein</fullName>
    </recommendedName>
</protein>
<dbReference type="Proteomes" id="UP000003586">
    <property type="component" value="Chromosome"/>
</dbReference>
<evidence type="ECO:0000313" key="2">
    <source>
        <dbReference type="EMBL" id="AHF17949.1"/>
    </source>
</evidence>
<name>W0F8Z9_9BACT</name>
<sequence length="237" mass="27741">MRRLLYVLLCIFVAAGNCVYAQKDTLHVFNKKAYDRYSVIADSIVRLYYMDAMLPFISKDSARSYYRTLKTPGGGTSSEFDKPLSFEPEMFCFRYYFKHPSFKGDSVEIKFYIHKNGTLMSGFVPEGLFDMRGIERFEAITSYKALEIAQQLKIKRPLNHYEVSLGWYEARISNEEFKKYELSNDLRDFVKGRIVWLVKSEYKIPKEGDETPNIETYLIDVLTGKVLQVWEHAVDWG</sequence>
<gene>
    <name evidence="2" type="ORF">NIASO_17455</name>
</gene>
<reference evidence="2 3" key="1">
    <citation type="submission" date="2013-12" db="EMBL/GenBank/DDBJ databases">
        <authorList>
            <consortium name="DOE Joint Genome Institute"/>
            <person name="Eisen J."/>
            <person name="Huntemann M."/>
            <person name="Han J."/>
            <person name="Chen A."/>
            <person name="Kyrpides N."/>
            <person name="Mavromatis K."/>
            <person name="Markowitz V."/>
            <person name="Palaniappan K."/>
            <person name="Ivanova N."/>
            <person name="Schaumberg A."/>
            <person name="Pati A."/>
            <person name="Liolios K."/>
            <person name="Nordberg H.P."/>
            <person name="Cantor M.N."/>
            <person name="Hua S.X."/>
            <person name="Woyke T."/>
        </authorList>
    </citation>
    <scope>NUCLEOTIDE SEQUENCE [LARGE SCALE GENOMIC DNA]</scope>
    <source>
        <strain evidence="3">DSM 19437</strain>
    </source>
</reference>
<dbReference type="OrthoDB" id="9852732at2"/>
<proteinExistence type="predicted"/>
<dbReference type="KEGG" id="nso:NIASO_17455"/>
<dbReference type="STRING" id="929713.NIASO_17455"/>
<dbReference type="AlphaFoldDB" id="W0F8Z9"/>
<accession>W0F8Z9</accession>
<keyword evidence="3" id="KW-1185">Reference proteome</keyword>
<evidence type="ECO:0000256" key="1">
    <source>
        <dbReference type="SAM" id="SignalP"/>
    </source>
</evidence>
<evidence type="ECO:0008006" key="4">
    <source>
        <dbReference type="Google" id="ProtNLM"/>
    </source>
</evidence>
<feature type="signal peptide" evidence="1">
    <location>
        <begin position="1"/>
        <end position="21"/>
    </location>
</feature>
<dbReference type="EMBL" id="CP007035">
    <property type="protein sequence ID" value="AHF17949.1"/>
    <property type="molecule type" value="Genomic_DNA"/>
</dbReference>
<evidence type="ECO:0000313" key="3">
    <source>
        <dbReference type="Proteomes" id="UP000003586"/>
    </source>
</evidence>
<feature type="chain" id="PRO_5004788449" description="FTP domain-containing protein" evidence="1">
    <location>
        <begin position="22"/>
        <end position="237"/>
    </location>
</feature>
<dbReference type="HOGENOM" id="CLU_1169681_0_0_10"/>
<keyword evidence="1" id="KW-0732">Signal</keyword>
<organism evidence="2 3">
    <name type="scientific">Niabella soli DSM 19437</name>
    <dbReference type="NCBI Taxonomy" id="929713"/>
    <lineage>
        <taxon>Bacteria</taxon>
        <taxon>Pseudomonadati</taxon>
        <taxon>Bacteroidota</taxon>
        <taxon>Chitinophagia</taxon>
        <taxon>Chitinophagales</taxon>
        <taxon>Chitinophagaceae</taxon>
        <taxon>Niabella</taxon>
    </lineage>
</organism>